<dbReference type="GO" id="GO:0008168">
    <property type="term" value="F:methyltransferase activity"/>
    <property type="evidence" value="ECO:0007669"/>
    <property type="project" value="UniProtKB-KW"/>
</dbReference>
<accession>A0A239EA03</accession>
<organism evidence="2 3">
    <name type="scientific">Antarctobacter heliothermus</name>
    <dbReference type="NCBI Taxonomy" id="74033"/>
    <lineage>
        <taxon>Bacteria</taxon>
        <taxon>Pseudomonadati</taxon>
        <taxon>Pseudomonadota</taxon>
        <taxon>Alphaproteobacteria</taxon>
        <taxon>Rhodobacterales</taxon>
        <taxon>Roseobacteraceae</taxon>
        <taxon>Antarctobacter</taxon>
    </lineage>
</organism>
<dbReference type="RefSeq" id="WP_089277615.1">
    <property type="nucleotide sequence ID" value="NZ_FZON01000014.1"/>
</dbReference>
<gene>
    <name evidence="2" type="ORF">SAMN04488078_101425</name>
</gene>
<reference evidence="2 3" key="1">
    <citation type="submission" date="2017-06" db="EMBL/GenBank/DDBJ databases">
        <authorList>
            <person name="Kim H.J."/>
            <person name="Triplett B.A."/>
        </authorList>
    </citation>
    <scope>NUCLEOTIDE SEQUENCE [LARGE SCALE GENOMIC DNA]</scope>
    <source>
        <strain evidence="2 3">DSM 11445</strain>
    </source>
</reference>
<evidence type="ECO:0000313" key="2">
    <source>
        <dbReference type="EMBL" id="SNS41291.1"/>
    </source>
</evidence>
<name>A0A239EA03_9RHOB</name>
<dbReference type="InterPro" id="IPR029063">
    <property type="entry name" value="SAM-dependent_MTases_sf"/>
</dbReference>
<sequence>MTWDQRYATNDYVFGTSPSGFLTAHAGLIPRGARTLCVADGEGRNSVWLAQQGCDVTAFDVSPNSIAKAGKLASDAGVAPTFTQSTIEDWDWDAAPYDLVVGVFIQFAPPELRTRIFAGLRRALAPGGRLMVHGYTPKQVDYGTGGPGNPDFMYTETLLRDAFSDLTILRLDSYEKDLDEGAGHSGRSALIDLIADAPA</sequence>
<proteinExistence type="predicted"/>
<dbReference type="AlphaFoldDB" id="A0A239EA03"/>
<dbReference type="Gene3D" id="3.40.50.150">
    <property type="entry name" value="Vaccinia Virus protein VP39"/>
    <property type="match status" value="1"/>
</dbReference>
<keyword evidence="2" id="KW-0808">Transferase</keyword>
<dbReference type="SUPFAM" id="SSF53335">
    <property type="entry name" value="S-adenosyl-L-methionine-dependent methyltransferases"/>
    <property type="match status" value="1"/>
</dbReference>
<evidence type="ECO:0000259" key="1">
    <source>
        <dbReference type="Pfam" id="PF13649"/>
    </source>
</evidence>
<dbReference type="CDD" id="cd02440">
    <property type="entry name" value="AdoMet_MTases"/>
    <property type="match status" value="1"/>
</dbReference>
<dbReference type="EMBL" id="FZON01000014">
    <property type="protein sequence ID" value="SNS41291.1"/>
    <property type="molecule type" value="Genomic_DNA"/>
</dbReference>
<feature type="domain" description="Methyltransferase" evidence="1">
    <location>
        <begin position="37"/>
        <end position="128"/>
    </location>
</feature>
<protein>
    <submittedName>
        <fullName evidence="2">Methyltransferase domain-containing protein</fullName>
    </submittedName>
</protein>
<keyword evidence="2" id="KW-0489">Methyltransferase</keyword>
<dbReference type="Pfam" id="PF13649">
    <property type="entry name" value="Methyltransf_25"/>
    <property type="match status" value="1"/>
</dbReference>
<evidence type="ECO:0000313" key="3">
    <source>
        <dbReference type="Proteomes" id="UP000198440"/>
    </source>
</evidence>
<dbReference type="OrthoDB" id="9786503at2"/>
<dbReference type="Proteomes" id="UP000198440">
    <property type="component" value="Unassembled WGS sequence"/>
</dbReference>
<dbReference type="InterPro" id="IPR041698">
    <property type="entry name" value="Methyltransf_25"/>
</dbReference>
<dbReference type="GO" id="GO:0032259">
    <property type="term" value="P:methylation"/>
    <property type="evidence" value="ECO:0007669"/>
    <property type="project" value="UniProtKB-KW"/>
</dbReference>